<gene>
    <name evidence="1" type="ORF">RFH988_LOCUS39434</name>
</gene>
<comment type="caution">
    <text evidence="1">The sequence shown here is derived from an EMBL/GenBank/DDBJ whole genome shotgun (WGS) entry which is preliminary data.</text>
</comment>
<reference evidence="1" key="1">
    <citation type="submission" date="2021-02" db="EMBL/GenBank/DDBJ databases">
        <authorList>
            <person name="Nowell W R."/>
        </authorList>
    </citation>
    <scope>NUCLEOTIDE SEQUENCE</scope>
</reference>
<evidence type="ECO:0000313" key="2">
    <source>
        <dbReference type="Proteomes" id="UP000663882"/>
    </source>
</evidence>
<dbReference type="AlphaFoldDB" id="A0A815VEL4"/>
<protein>
    <submittedName>
        <fullName evidence="1">Uncharacterized protein</fullName>
    </submittedName>
</protein>
<dbReference type="EMBL" id="CAJNOO010018747">
    <property type="protein sequence ID" value="CAF1528048.1"/>
    <property type="molecule type" value="Genomic_DNA"/>
</dbReference>
<feature type="non-terminal residue" evidence="1">
    <location>
        <position position="1"/>
    </location>
</feature>
<sequence length="22" mass="2332">VDLRDDDDADADALDRAAHCCG</sequence>
<name>A0A815VEL4_9BILA</name>
<accession>A0A815VEL4</accession>
<evidence type="ECO:0000313" key="1">
    <source>
        <dbReference type="EMBL" id="CAF1528048.1"/>
    </source>
</evidence>
<dbReference type="Proteomes" id="UP000663882">
    <property type="component" value="Unassembled WGS sequence"/>
</dbReference>
<organism evidence="1 2">
    <name type="scientific">Rotaria sordida</name>
    <dbReference type="NCBI Taxonomy" id="392033"/>
    <lineage>
        <taxon>Eukaryota</taxon>
        <taxon>Metazoa</taxon>
        <taxon>Spiralia</taxon>
        <taxon>Gnathifera</taxon>
        <taxon>Rotifera</taxon>
        <taxon>Eurotatoria</taxon>
        <taxon>Bdelloidea</taxon>
        <taxon>Philodinida</taxon>
        <taxon>Philodinidae</taxon>
        <taxon>Rotaria</taxon>
    </lineage>
</organism>
<proteinExistence type="predicted"/>